<dbReference type="OrthoDB" id="417078at2759"/>
<evidence type="ECO:0000256" key="2">
    <source>
        <dbReference type="ARBA" id="ARBA00020355"/>
    </source>
</evidence>
<evidence type="ECO:0000256" key="7">
    <source>
        <dbReference type="ARBA" id="ARBA00023149"/>
    </source>
</evidence>
<evidence type="ECO:0000256" key="5">
    <source>
        <dbReference type="ARBA" id="ARBA00022737"/>
    </source>
</evidence>
<evidence type="ECO:0000313" key="12">
    <source>
        <dbReference type="EMBL" id="KAA8907878.1"/>
    </source>
</evidence>
<evidence type="ECO:0000256" key="6">
    <source>
        <dbReference type="ARBA" id="ARBA00022741"/>
    </source>
</evidence>
<organism evidence="12 13">
    <name type="scientific">Trichomonascus ciferrii</name>
    <dbReference type="NCBI Taxonomy" id="44093"/>
    <lineage>
        <taxon>Eukaryota</taxon>
        <taxon>Fungi</taxon>
        <taxon>Dikarya</taxon>
        <taxon>Ascomycota</taxon>
        <taxon>Saccharomycotina</taxon>
        <taxon>Dipodascomycetes</taxon>
        <taxon>Dipodascales</taxon>
        <taxon>Trichomonascaceae</taxon>
        <taxon>Trichomonascus</taxon>
        <taxon>Trichomonascus ciferrii complex</taxon>
    </lineage>
</organism>
<dbReference type="CDD" id="cd12098">
    <property type="entry name" value="DD_R_ScPKA-like"/>
    <property type="match status" value="1"/>
</dbReference>
<dbReference type="PROSITE" id="PS00889">
    <property type="entry name" value="CNMP_BINDING_2"/>
    <property type="match status" value="2"/>
</dbReference>
<dbReference type="Pfam" id="PF02197">
    <property type="entry name" value="RIIa"/>
    <property type="match status" value="1"/>
</dbReference>
<reference evidence="12" key="1">
    <citation type="journal article" date="2019" name="G3 (Bethesda)">
        <title>Genome Assemblies of Two Rare Opportunistic Yeast Pathogens: Diutina rugosa (syn. Candida rugosa) and Trichomonascus ciferrii (syn. Candida ciferrii).</title>
        <authorList>
            <person name="Mixao V."/>
            <person name="Saus E."/>
            <person name="Hansen A.P."/>
            <person name="Lass-Florl C."/>
            <person name="Gabaldon T."/>
        </authorList>
    </citation>
    <scope>NUCLEOTIDE SEQUENCE</scope>
    <source>
        <strain evidence="12">CBS 4856</strain>
    </source>
</reference>
<dbReference type="AlphaFoldDB" id="A0A642UYA0"/>
<evidence type="ECO:0000256" key="9">
    <source>
        <dbReference type="PIRSR" id="PIRSR000548-1"/>
    </source>
</evidence>
<dbReference type="PANTHER" id="PTHR11635">
    <property type="entry name" value="CAMP-DEPENDENT PROTEIN KINASE REGULATORY CHAIN"/>
    <property type="match status" value="1"/>
</dbReference>
<dbReference type="PRINTS" id="PR00103">
    <property type="entry name" value="CAMPKINASE"/>
</dbReference>
<dbReference type="GO" id="GO:0004862">
    <property type="term" value="F:cAMP-dependent protein kinase inhibitor activity"/>
    <property type="evidence" value="ECO:0007669"/>
    <property type="project" value="TreeGrafter"/>
</dbReference>
<dbReference type="InterPro" id="IPR014710">
    <property type="entry name" value="RmlC-like_jellyroll"/>
</dbReference>
<feature type="binding site" evidence="9">
    <location>
        <position position="345"/>
    </location>
    <ligand>
        <name>3',5'-cyclic AMP</name>
        <dbReference type="ChEBI" id="CHEBI:58165"/>
        <label>2</label>
    </ligand>
</feature>
<proteinExistence type="inferred from homology"/>
<evidence type="ECO:0000259" key="11">
    <source>
        <dbReference type="PROSITE" id="PS50042"/>
    </source>
</evidence>
<feature type="binding site" evidence="9">
    <location>
        <position position="217"/>
    </location>
    <ligand>
        <name>3',5'-cyclic AMP</name>
        <dbReference type="ChEBI" id="CHEBI:58165"/>
        <label>1</label>
    </ligand>
</feature>
<feature type="region of interest" description="Disordered" evidence="10">
    <location>
        <begin position="41"/>
        <end position="136"/>
    </location>
</feature>
<dbReference type="PROSITE" id="PS50042">
    <property type="entry name" value="CNMP_BINDING_3"/>
    <property type="match status" value="2"/>
</dbReference>
<dbReference type="InterPro" id="IPR018490">
    <property type="entry name" value="cNMP-bd_dom_sf"/>
</dbReference>
<comment type="similarity">
    <text evidence="1 8">Belongs to the cAMP-dependent kinase regulatory chain family.</text>
</comment>
<dbReference type="InterPro" id="IPR012198">
    <property type="entry name" value="cAMP_dep_PK_reg_su"/>
</dbReference>
<dbReference type="Proteomes" id="UP000761534">
    <property type="component" value="Unassembled WGS sequence"/>
</dbReference>
<dbReference type="Pfam" id="PF00027">
    <property type="entry name" value="cNMP_binding"/>
    <property type="match status" value="2"/>
</dbReference>
<sequence length="387" mass="42241">MALPKAYVDELNTLNREVSQQQPANVVEFCANYFNRRLREQQQQQQAGGGAGLFKQSFGGDDPGAGQGLRFNMSSFHHEDPKNSVGDASAHTHTGQTTQFPVDFNAGRRTSVSAESLDPEAHATPPLASGETSKLSDEQIRRLNASVTKNFLFSNLDDDSLHSVLSCLQEKYVPAGTDIIVQGDEGDFFYVLERGEVEIIKDGQSLGRSGAGASFGELALMYNAPRAATVRATSDCVVWALDRLTFRRVLLHKTASKRSMYETFLKEVPVLKVLGPYELSKLADALNSETYEAHETVVREGDSGDNFYLIESGTAQVARNDQGVVQELSKGDYFGEVALLNDTPRQATVTATSKLKVATLGRSGFQRLLGPVVDILKRQDPTSSTSH</sequence>
<keyword evidence="7 8" id="KW-0114">cAMP</keyword>
<evidence type="ECO:0000256" key="10">
    <source>
        <dbReference type="SAM" id="MobiDB-lite"/>
    </source>
</evidence>
<keyword evidence="13" id="KW-1185">Reference proteome</keyword>
<dbReference type="InterPro" id="IPR003117">
    <property type="entry name" value="cAMP_dep_PK_reg_su_I/II_a/b"/>
</dbReference>
<keyword evidence="3" id="KW-0597">Phosphoprotein</keyword>
<evidence type="ECO:0000256" key="4">
    <source>
        <dbReference type="ARBA" id="ARBA00022566"/>
    </source>
</evidence>
<dbReference type="SMART" id="SM00394">
    <property type="entry name" value="RIIa"/>
    <property type="match status" value="1"/>
</dbReference>
<name>A0A642UYA0_9ASCO</name>
<dbReference type="FunFam" id="2.60.120.10:FF:000118">
    <property type="entry name" value="cAMP-dependent protein kinase regulatory subunit"/>
    <property type="match status" value="1"/>
</dbReference>
<feature type="domain" description="Cyclic nucleotide-binding" evidence="11">
    <location>
        <begin position="270"/>
        <end position="378"/>
    </location>
</feature>
<gene>
    <name evidence="12" type="ORF">TRICI_004885</name>
</gene>
<dbReference type="EMBL" id="SWFS01000374">
    <property type="protein sequence ID" value="KAA8907878.1"/>
    <property type="molecule type" value="Genomic_DNA"/>
</dbReference>
<dbReference type="GO" id="GO:0030552">
    <property type="term" value="F:cAMP binding"/>
    <property type="evidence" value="ECO:0007669"/>
    <property type="project" value="UniProtKB-KW"/>
</dbReference>
<dbReference type="InterPro" id="IPR018488">
    <property type="entry name" value="cNMP-bd_CS"/>
</dbReference>
<dbReference type="PANTHER" id="PTHR11635:SF152">
    <property type="entry name" value="CAMP-DEPENDENT PROTEIN KINASE TYPE I REGULATORY SUBUNIT-RELATED"/>
    <property type="match status" value="1"/>
</dbReference>
<comment type="subunit">
    <text evidence="8">Tetramer, composed of 2 regulatory (R) and 2 catalytic (C) subunits. In the presence of cAMP it dissociates into 2 active monomeric C subunits and an R dimer.</text>
</comment>
<dbReference type="GO" id="GO:0005634">
    <property type="term" value="C:nucleus"/>
    <property type="evidence" value="ECO:0007669"/>
    <property type="project" value="TreeGrafter"/>
</dbReference>
<dbReference type="InterPro" id="IPR050503">
    <property type="entry name" value="cAMP-dep_PK_reg_su-like"/>
</dbReference>
<dbReference type="Gene3D" id="1.20.890.10">
    <property type="entry name" value="cAMP-dependent protein kinase regulatory subunit, dimerization-anchoring domain"/>
    <property type="match status" value="1"/>
</dbReference>
<dbReference type="Gene3D" id="2.60.120.10">
    <property type="entry name" value="Jelly Rolls"/>
    <property type="match status" value="2"/>
</dbReference>
<feature type="domain" description="Cyclic nucleotide-binding" evidence="11">
    <location>
        <begin position="152"/>
        <end position="267"/>
    </location>
</feature>
<dbReference type="SUPFAM" id="SSF47391">
    <property type="entry name" value="Dimerization-anchoring domain of cAMP-dependent PK regulatory subunit"/>
    <property type="match status" value="1"/>
</dbReference>
<comment type="caution">
    <text evidence="12">The sequence shown here is derived from an EMBL/GenBank/DDBJ whole genome shotgun (WGS) entry which is preliminary data.</text>
</comment>
<dbReference type="PROSITE" id="PS00888">
    <property type="entry name" value="CNMP_BINDING_1"/>
    <property type="match status" value="2"/>
</dbReference>
<keyword evidence="6 8" id="KW-0547">Nucleotide-binding</keyword>
<dbReference type="PIRSF" id="PIRSF000548">
    <property type="entry name" value="PK_regulatory"/>
    <property type="match status" value="1"/>
</dbReference>
<dbReference type="InterPro" id="IPR000595">
    <property type="entry name" value="cNMP-bd_dom"/>
</dbReference>
<dbReference type="SUPFAM" id="SSF51206">
    <property type="entry name" value="cAMP-binding domain-like"/>
    <property type="match status" value="2"/>
</dbReference>
<feature type="binding site" evidence="9">
    <location>
        <position position="226"/>
    </location>
    <ligand>
        <name>3',5'-cyclic AMP</name>
        <dbReference type="ChEBI" id="CHEBI:58165"/>
        <label>1</label>
    </ligand>
</feature>
<evidence type="ECO:0000313" key="13">
    <source>
        <dbReference type="Proteomes" id="UP000761534"/>
    </source>
</evidence>
<keyword evidence="5" id="KW-0677">Repeat</keyword>
<keyword evidence="4 8" id="KW-0116">cAMP-binding</keyword>
<dbReference type="GO" id="GO:0005952">
    <property type="term" value="C:cAMP-dependent protein kinase complex"/>
    <property type="evidence" value="ECO:0007669"/>
    <property type="project" value="InterPro"/>
</dbReference>
<evidence type="ECO:0000256" key="1">
    <source>
        <dbReference type="ARBA" id="ARBA00005753"/>
    </source>
</evidence>
<dbReference type="CDD" id="cd00038">
    <property type="entry name" value="CAP_ED"/>
    <property type="match status" value="2"/>
</dbReference>
<protein>
    <recommendedName>
        <fullName evidence="2 8">cAMP-dependent protein kinase regulatory subunit</fullName>
    </recommendedName>
</protein>
<feature type="binding site" evidence="9">
    <location>
        <position position="336"/>
    </location>
    <ligand>
        <name>3',5'-cyclic AMP</name>
        <dbReference type="ChEBI" id="CHEBI:58165"/>
        <label>2</label>
    </ligand>
</feature>
<evidence type="ECO:0000256" key="3">
    <source>
        <dbReference type="ARBA" id="ARBA00022553"/>
    </source>
</evidence>
<accession>A0A642UYA0</accession>
<dbReference type="VEuPathDB" id="FungiDB:TRICI_004885"/>
<feature type="compositionally biased region" description="Polar residues" evidence="10">
    <location>
        <begin position="91"/>
        <end position="100"/>
    </location>
</feature>
<evidence type="ECO:0000256" key="8">
    <source>
        <dbReference type="PIRNR" id="PIRNR000548"/>
    </source>
</evidence>
<dbReference type="GO" id="GO:0005829">
    <property type="term" value="C:cytosol"/>
    <property type="evidence" value="ECO:0007669"/>
    <property type="project" value="TreeGrafter"/>
</dbReference>
<dbReference type="SMART" id="SM00100">
    <property type="entry name" value="cNMP"/>
    <property type="match status" value="2"/>
</dbReference>
<dbReference type="GO" id="GO:0034236">
    <property type="term" value="F:protein kinase A catalytic subunit binding"/>
    <property type="evidence" value="ECO:0007669"/>
    <property type="project" value="TreeGrafter"/>
</dbReference>